<keyword evidence="12" id="KW-0576">Peroxisome</keyword>
<evidence type="ECO:0000259" key="14">
    <source>
        <dbReference type="Pfam" id="PF01756"/>
    </source>
</evidence>
<sequence>MHFRDNITARWEGFPMPKQQNLLDGDDVGTLLTSQLEGDEEGKAPLTCTQKIIKFGSNKTINNPENWAIVFRDYMRIAYDLFYAQKSGKLRRKSLQSISVSLGALELADIGSKDDTNLWFPIGAYVLCICVYCSFGSIMFMNWEEKWSFIHSFHFGFNLIVTVGLGDIVVTDYLFLSLIVAFVIVGLAVVTMCVDLASTHLKNYFAKIHYFGRAKRFLGMSEELREIVTLLGVLKRKKHGKITLDDVCNFLENELYNRAYEPHELLRKLRFIDENTLSSTLSTMRHNRDEINSDVNPDLAEERNKATFDPFKLGNFFWQGQLLRRKEILSYVEAQGAELCPRVPEVFMSRMEQMEDVARLSVAMANHAEKVIDVLKPEEQFYFNSLICGFNGSPFHLHLIMAVPAMINSCDDDQATEWLPKLLNRELIATYAQTEMGHGTNLRALETTATYDPSTEQFILNTPTITATKWWPGALGKSVNYAVVIAQLWTNGKCYGPHPFWVQLRDLETHKSLPGITLGDIGPKLGTPSNDNGFLRFENYRIPRRHMLMKHAKVLPSGEYVPPLHAKVGYTSMMYVRSMMIYGHAIYLAQAATIAIRYSCIRRQGEIKPGAGEVKVLDYKTQQYRLLPVLAHVYAIAFTGLYINQLYHTVIGDINAGDVSLLADLHSLGSGLKAVTSWQITQGVEQCRLACGGHGYSDASGLPSIYTMVAGSLTYEGENIVMLLQTARSLMKVAAECSCVTDNIGKMKENEGKMKNPITGYIFRKPTSSSQINENSNASKAHTQTFMVRIFIETIPKIEDIAVRHVMNDILWLYLTYELVHSSVGLLEVAK</sequence>
<protein>
    <submittedName>
        <fullName evidence="19">Acyl-coenzyme A oxidase</fullName>
    </submittedName>
</protein>
<dbReference type="Gene3D" id="1.20.140.10">
    <property type="entry name" value="Butyryl-CoA Dehydrogenase, subunit A, domain 3"/>
    <property type="match status" value="2"/>
</dbReference>
<dbReference type="InterPro" id="IPR029320">
    <property type="entry name" value="Acyl-CoA_ox_N"/>
</dbReference>
<dbReference type="SUPFAM" id="SSF81324">
    <property type="entry name" value="Voltage-gated potassium channels"/>
    <property type="match status" value="1"/>
</dbReference>
<keyword evidence="18" id="KW-1185">Reference proteome</keyword>
<accession>A0A915LNG5</accession>
<dbReference type="InterPro" id="IPR055060">
    <property type="entry name" value="ACOX_C_alpha1"/>
</dbReference>
<dbReference type="InterPro" id="IPR037069">
    <property type="entry name" value="AcylCoA_DH/ox_N_sf"/>
</dbReference>
<dbReference type="GO" id="GO:0071949">
    <property type="term" value="F:FAD binding"/>
    <property type="evidence" value="ECO:0007669"/>
    <property type="project" value="InterPro"/>
</dbReference>
<evidence type="ECO:0000256" key="6">
    <source>
        <dbReference type="ARBA" id="ARBA00022741"/>
    </source>
</evidence>
<evidence type="ECO:0000259" key="17">
    <source>
        <dbReference type="Pfam" id="PF22924"/>
    </source>
</evidence>
<comment type="similarity">
    <text evidence="4">Belongs to the acyl-CoA oxidase family.</text>
</comment>
<feature type="domain" description="Potassium channel" evidence="15">
    <location>
        <begin position="128"/>
        <end position="195"/>
    </location>
</feature>
<dbReference type="InterPro" id="IPR002655">
    <property type="entry name" value="Acyl-CoA_oxidase_C"/>
</dbReference>
<keyword evidence="9" id="KW-0067">ATP-binding</keyword>
<dbReference type="InterPro" id="IPR046373">
    <property type="entry name" value="Acyl-CoA_Oxase/DH_mid-dom_sf"/>
</dbReference>
<comment type="cofactor">
    <cofactor evidence="1">
        <name>FAD</name>
        <dbReference type="ChEBI" id="CHEBI:57692"/>
    </cofactor>
</comment>
<dbReference type="GO" id="GO:0055088">
    <property type="term" value="P:lipid homeostasis"/>
    <property type="evidence" value="ECO:0007669"/>
    <property type="project" value="TreeGrafter"/>
</dbReference>
<dbReference type="WBParaSite" id="scaffold1516_cov187.g3229">
    <property type="protein sequence ID" value="scaffold1516_cov187.g3229"/>
    <property type="gene ID" value="scaffold1516_cov187.g3229"/>
</dbReference>
<feature type="transmembrane region" description="Helical" evidence="13">
    <location>
        <begin position="176"/>
        <end position="197"/>
    </location>
</feature>
<dbReference type="Pfam" id="PF22924">
    <property type="entry name" value="ACOX_C_alpha1"/>
    <property type="match status" value="1"/>
</dbReference>
<dbReference type="FunFam" id="1.20.140.10:FF:000005">
    <property type="entry name" value="Acyl-coenzyme A oxidase"/>
    <property type="match status" value="1"/>
</dbReference>
<proteinExistence type="inferred from homology"/>
<dbReference type="GO" id="GO:0003997">
    <property type="term" value="F:acyl-CoA oxidase activity"/>
    <property type="evidence" value="ECO:0007669"/>
    <property type="project" value="InterPro"/>
</dbReference>
<keyword evidence="5" id="KW-0285">Flavoprotein</keyword>
<evidence type="ECO:0000256" key="10">
    <source>
        <dbReference type="ARBA" id="ARBA00023002"/>
    </source>
</evidence>
<dbReference type="InterPro" id="IPR012258">
    <property type="entry name" value="Acyl-CoA_oxidase"/>
</dbReference>
<comment type="subcellular location">
    <subcellularLocation>
        <location evidence="2">Peroxisome</location>
    </subcellularLocation>
</comment>
<evidence type="ECO:0000256" key="7">
    <source>
        <dbReference type="ARBA" id="ARBA00022827"/>
    </source>
</evidence>
<dbReference type="Pfam" id="PF14749">
    <property type="entry name" value="Acyl-CoA_ox_N"/>
    <property type="match status" value="1"/>
</dbReference>
<dbReference type="PANTHER" id="PTHR10909">
    <property type="entry name" value="ELECTRON TRANSPORT OXIDOREDUCTASE"/>
    <property type="match status" value="1"/>
</dbReference>
<feature type="transmembrane region" description="Helical" evidence="13">
    <location>
        <begin position="118"/>
        <end position="141"/>
    </location>
</feature>
<keyword evidence="10" id="KW-0560">Oxidoreductase</keyword>
<dbReference type="GO" id="GO:0005524">
    <property type="term" value="F:ATP binding"/>
    <property type="evidence" value="ECO:0007669"/>
    <property type="project" value="UniProtKB-KW"/>
</dbReference>
<keyword evidence="13" id="KW-0812">Transmembrane</keyword>
<dbReference type="GO" id="GO:0033540">
    <property type="term" value="P:fatty acid beta-oxidation using acyl-CoA oxidase"/>
    <property type="evidence" value="ECO:0007669"/>
    <property type="project" value="TreeGrafter"/>
</dbReference>
<evidence type="ECO:0000313" key="19">
    <source>
        <dbReference type="WBParaSite" id="scaffold1516_cov187.g3229"/>
    </source>
</evidence>
<dbReference type="AlphaFoldDB" id="A0A915LNG5"/>
<keyword evidence="11" id="KW-0443">Lipid metabolism</keyword>
<keyword evidence="13" id="KW-0472">Membrane</keyword>
<dbReference type="PANTHER" id="PTHR10909:SF250">
    <property type="entry name" value="PEROXISOMAL ACYL-COENZYME A OXIDASE 1"/>
    <property type="match status" value="1"/>
</dbReference>
<dbReference type="InterPro" id="IPR036250">
    <property type="entry name" value="AcylCo_DH-like_C"/>
</dbReference>
<dbReference type="InterPro" id="IPR013099">
    <property type="entry name" value="K_chnl_dom"/>
</dbReference>
<evidence type="ECO:0000256" key="13">
    <source>
        <dbReference type="SAM" id="Phobius"/>
    </source>
</evidence>
<keyword evidence="13" id="KW-1133">Transmembrane helix</keyword>
<dbReference type="Gene3D" id="2.40.110.10">
    <property type="entry name" value="Butyryl-CoA Dehydrogenase, subunit A, domain 2"/>
    <property type="match status" value="1"/>
</dbReference>
<dbReference type="SUPFAM" id="SSF56645">
    <property type="entry name" value="Acyl-CoA dehydrogenase NM domain-like"/>
    <property type="match status" value="1"/>
</dbReference>
<dbReference type="GO" id="GO:0005504">
    <property type="term" value="F:fatty acid binding"/>
    <property type="evidence" value="ECO:0007669"/>
    <property type="project" value="TreeGrafter"/>
</dbReference>
<keyword evidence="7" id="KW-0274">FAD</keyword>
<dbReference type="SUPFAM" id="SSF47203">
    <property type="entry name" value="Acyl-CoA dehydrogenase C-terminal domain-like"/>
    <property type="match status" value="2"/>
</dbReference>
<evidence type="ECO:0000256" key="11">
    <source>
        <dbReference type="ARBA" id="ARBA00023098"/>
    </source>
</evidence>
<evidence type="ECO:0000256" key="12">
    <source>
        <dbReference type="ARBA" id="ARBA00023140"/>
    </source>
</evidence>
<organism evidence="18 19">
    <name type="scientific">Meloidogyne javanica</name>
    <name type="common">Root-knot nematode worm</name>
    <dbReference type="NCBI Taxonomy" id="6303"/>
    <lineage>
        <taxon>Eukaryota</taxon>
        <taxon>Metazoa</taxon>
        <taxon>Ecdysozoa</taxon>
        <taxon>Nematoda</taxon>
        <taxon>Chromadorea</taxon>
        <taxon>Rhabditida</taxon>
        <taxon>Tylenchina</taxon>
        <taxon>Tylenchomorpha</taxon>
        <taxon>Tylenchoidea</taxon>
        <taxon>Meloidogynidae</taxon>
        <taxon>Meloidogyninae</taxon>
        <taxon>Meloidogyne</taxon>
        <taxon>Meloidogyne incognita group</taxon>
    </lineage>
</organism>
<dbReference type="Proteomes" id="UP000887561">
    <property type="component" value="Unplaced"/>
</dbReference>
<feature type="domain" description="Acyl-coenzyme A oxidase N-terminal" evidence="16">
    <location>
        <begin position="313"/>
        <end position="428"/>
    </location>
</feature>
<evidence type="ECO:0000259" key="16">
    <source>
        <dbReference type="Pfam" id="PF14749"/>
    </source>
</evidence>
<keyword evidence="6" id="KW-0547">Nucleotide-binding</keyword>
<dbReference type="Gene3D" id="1.10.287.70">
    <property type="match status" value="1"/>
</dbReference>
<evidence type="ECO:0000256" key="2">
    <source>
        <dbReference type="ARBA" id="ARBA00004275"/>
    </source>
</evidence>
<dbReference type="Pfam" id="PF07885">
    <property type="entry name" value="Ion_trans_2"/>
    <property type="match status" value="1"/>
</dbReference>
<dbReference type="Pfam" id="PF01756">
    <property type="entry name" value="ACOX"/>
    <property type="match status" value="1"/>
</dbReference>
<evidence type="ECO:0000256" key="8">
    <source>
        <dbReference type="ARBA" id="ARBA00022832"/>
    </source>
</evidence>
<evidence type="ECO:0000256" key="5">
    <source>
        <dbReference type="ARBA" id="ARBA00022630"/>
    </source>
</evidence>
<feature type="domain" description="Acyl-CoA oxidase C-alpha1" evidence="17">
    <location>
        <begin position="570"/>
        <end position="731"/>
    </location>
</feature>
<feature type="transmembrane region" description="Helical" evidence="13">
    <location>
        <begin position="153"/>
        <end position="170"/>
    </location>
</feature>
<dbReference type="InterPro" id="IPR009100">
    <property type="entry name" value="AcylCoA_DH/oxidase_NM_dom_sf"/>
</dbReference>
<dbReference type="GO" id="GO:0005777">
    <property type="term" value="C:peroxisome"/>
    <property type="evidence" value="ECO:0007669"/>
    <property type="project" value="UniProtKB-SubCell"/>
</dbReference>
<feature type="domain" description="Acyl-CoA oxidase C-terminal" evidence="14">
    <location>
        <begin position="771"/>
        <end position="828"/>
    </location>
</feature>
<evidence type="ECO:0000256" key="3">
    <source>
        <dbReference type="ARBA" id="ARBA00004846"/>
    </source>
</evidence>
<evidence type="ECO:0000259" key="15">
    <source>
        <dbReference type="Pfam" id="PF07885"/>
    </source>
</evidence>
<evidence type="ECO:0000256" key="4">
    <source>
        <dbReference type="ARBA" id="ARBA00006288"/>
    </source>
</evidence>
<evidence type="ECO:0000313" key="18">
    <source>
        <dbReference type="Proteomes" id="UP000887561"/>
    </source>
</evidence>
<reference evidence="19" key="1">
    <citation type="submission" date="2022-11" db="UniProtKB">
        <authorList>
            <consortium name="WormBaseParasite"/>
        </authorList>
    </citation>
    <scope>IDENTIFICATION</scope>
</reference>
<dbReference type="Gene3D" id="1.10.540.10">
    <property type="entry name" value="Acyl-CoA dehydrogenase/oxidase, N-terminal domain"/>
    <property type="match status" value="1"/>
</dbReference>
<comment type="pathway">
    <text evidence="3">Lipid metabolism; peroxisomal fatty acid beta-oxidation.</text>
</comment>
<evidence type="ECO:0000256" key="1">
    <source>
        <dbReference type="ARBA" id="ARBA00001974"/>
    </source>
</evidence>
<name>A0A915LNG5_MELJA</name>
<dbReference type="FunFam" id="2.40.110.10:FF:000003">
    <property type="entry name" value="Acyl-coenzyme A oxidase"/>
    <property type="match status" value="1"/>
</dbReference>
<evidence type="ECO:0000256" key="9">
    <source>
        <dbReference type="ARBA" id="ARBA00022840"/>
    </source>
</evidence>
<keyword evidence="8" id="KW-0276">Fatty acid metabolism</keyword>